<dbReference type="AlphaFoldDB" id="A0A0B4GPD6"/>
<evidence type="ECO:0000256" key="1">
    <source>
        <dbReference type="ARBA" id="ARBA00022574"/>
    </source>
</evidence>
<evidence type="ECO:0000256" key="2">
    <source>
        <dbReference type="ARBA" id="ARBA00022737"/>
    </source>
</evidence>
<dbReference type="PROSITE" id="PS50294">
    <property type="entry name" value="WD_REPEATS_REGION"/>
    <property type="match status" value="1"/>
</dbReference>
<comment type="caution">
    <text evidence="4">The sequence shown here is derived from an EMBL/GenBank/DDBJ whole genome shotgun (WGS) entry which is preliminary data.</text>
</comment>
<dbReference type="EMBL" id="AZNH01000134">
    <property type="protein sequence ID" value="KID81582.1"/>
    <property type="molecule type" value="Genomic_DNA"/>
</dbReference>
<evidence type="ECO:0000256" key="3">
    <source>
        <dbReference type="PROSITE-ProRule" id="PRU00221"/>
    </source>
</evidence>
<sequence length="158" mass="17223">MIQGLELANAWAISLFANHTDKVYSMAFMPDSRLLMSGSSEATVRIWNIHNGTMQNTLLNNEGITSVAVSRNGQWVAAVSYDKCIHLWSIPPGEPLATAHVSNAHADSIYAASVMNGGRSLVTGSLDGTEVKFVVRPQLRDDLTVEYHGTIDGFRAYL</sequence>
<gene>
    <name evidence="4" type="ORF">MGU_11073</name>
</gene>
<dbReference type="PANTHER" id="PTHR19848:SF8">
    <property type="entry name" value="F-BOX AND WD REPEAT DOMAIN CONTAINING 7"/>
    <property type="match status" value="1"/>
</dbReference>
<dbReference type="HOGENOM" id="CLU_1669789_0_0_1"/>
<dbReference type="Proteomes" id="UP000031192">
    <property type="component" value="Unassembled WGS sequence"/>
</dbReference>
<dbReference type="Gene3D" id="2.130.10.10">
    <property type="entry name" value="YVTN repeat-like/Quinoprotein amine dehydrogenase"/>
    <property type="match status" value="1"/>
</dbReference>
<reference evidence="4 5" key="1">
    <citation type="journal article" date="2014" name="Proc. Natl. Acad. Sci. U.S.A.">
        <title>Trajectory and genomic determinants of fungal-pathogen speciation and host adaptation.</title>
        <authorList>
            <person name="Hu X."/>
            <person name="Xiao G."/>
            <person name="Zheng P."/>
            <person name="Shang Y."/>
            <person name="Su Y."/>
            <person name="Zhang X."/>
            <person name="Liu X."/>
            <person name="Zhan S."/>
            <person name="St Leger R.J."/>
            <person name="Wang C."/>
        </authorList>
    </citation>
    <scope>NUCLEOTIDE SEQUENCE [LARGE SCALE GENOMIC DNA]</scope>
    <source>
        <strain evidence="4 5">ARSEF 977</strain>
    </source>
</reference>
<dbReference type="SUPFAM" id="SSF50978">
    <property type="entry name" value="WD40 repeat-like"/>
    <property type="match status" value="1"/>
</dbReference>
<dbReference type="InterPro" id="IPR001680">
    <property type="entry name" value="WD40_rpt"/>
</dbReference>
<evidence type="ECO:0000313" key="4">
    <source>
        <dbReference type="EMBL" id="KID81582.1"/>
    </source>
</evidence>
<dbReference type="SMART" id="SM00320">
    <property type="entry name" value="WD40"/>
    <property type="match status" value="3"/>
</dbReference>
<keyword evidence="1 3" id="KW-0853">WD repeat</keyword>
<evidence type="ECO:0000313" key="5">
    <source>
        <dbReference type="Proteomes" id="UP000031192"/>
    </source>
</evidence>
<dbReference type="InterPro" id="IPR015943">
    <property type="entry name" value="WD40/YVTN_repeat-like_dom_sf"/>
</dbReference>
<dbReference type="InterPro" id="IPR036322">
    <property type="entry name" value="WD40_repeat_dom_sf"/>
</dbReference>
<feature type="repeat" description="WD" evidence="3">
    <location>
        <begin position="16"/>
        <end position="57"/>
    </location>
</feature>
<accession>A0A0B4GPD6</accession>
<organism evidence="4 5">
    <name type="scientific">Metarhizium guizhouense (strain ARSEF 977)</name>
    <dbReference type="NCBI Taxonomy" id="1276136"/>
    <lineage>
        <taxon>Eukaryota</taxon>
        <taxon>Fungi</taxon>
        <taxon>Dikarya</taxon>
        <taxon>Ascomycota</taxon>
        <taxon>Pezizomycotina</taxon>
        <taxon>Sordariomycetes</taxon>
        <taxon>Hypocreomycetidae</taxon>
        <taxon>Hypocreales</taxon>
        <taxon>Clavicipitaceae</taxon>
        <taxon>Metarhizium</taxon>
    </lineage>
</organism>
<feature type="repeat" description="WD" evidence="3">
    <location>
        <begin position="57"/>
        <end position="98"/>
    </location>
</feature>
<dbReference type="PROSITE" id="PS50082">
    <property type="entry name" value="WD_REPEATS_2"/>
    <property type="match status" value="2"/>
</dbReference>
<protein>
    <submittedName>
        <fullName evidence="4">WD40/YVTN repeat-like-containing domain protein</fullName>
    </submittedName>
</protein>
<keyword evidence="2" id="KW-0677">Repeat</keyword>
<keyword evidence="5" id="KW-1185">Reference proteome</keyword>
<name>A0A0B4GPD6_METGA</name>
<dbReference type="Pfam" id="PF00400">
    <property type="entry name" value="WD40"/>
    <property type="match status" value="3"/>
</dbReference>
<proteinExistence type="predicted"/>
<dbReference type="PANTHER" id="PTHR19848">
    <property type="entry name" value="WD40 REPEAT PROTEIN"/>
    <property type="match status" value="1"/>
</dbReference>